<evidence type="ECO:0000313" key="2">
    <source>
        <dbReference type="Proteomes" id="UP000222542"/>
    </source>
</evidence>
<sequence length="182" mass="20677">MYVSGVNLTLGFKMPKFEKYDGQGDPVVHLRRYHNQLRETGGKKELLMAYFGESFSGIASEWFVDQDINSLKKKNTKSFREYAIRLREQAARVKPPMKNSKIVEVFIQSQDETYYQHLLPVLGKPFIEVIKMRELIGEGIKTGHIVSFAILKSTTQAIQKGSGSVGENNNEEDAYVVVVGQR</sequence>
<reference evidence="1 2" key="2">
    <citation type="journal article" date="2017" name="Genome Biol.">
        <title>New reference genome sequences of hot pepper reveal the massive evolution of plant disease-resistance genes by retroduplication.</title>
        <authorList>
            <person name="Kim S."/>
            <person name="Park J."/>
            <person name="Yeom S.I."/>
            <person name="Kim Y.M."/>
            <person name="Seo E."/>
            <person name="Kim K.T."/>
            <person name="Kim M.S."/>
            <person name="Lee J.M."/>
            <person name="Cheong K."/>
            <person name="Shin H.S."/>
            <person name="Kim S.B."/>
            <person name="Han K."/>
            <person name="Lee J."/>
            <person name="Park M."/>
            <person name="Lee H.A."/>
            <person name="Lee H.Y."/>
            <person name="Lee Y."/>
            <person name="Oh S."/>
            <person name="Lee J.H."/>
            <person name="Choi E."/>
            <person name="Choi E."/>
            <person name="Lee S.E."/>
            <person name="Jeon J."/>
            <person name="Kim H."/>
            <person name="Choi G."/>
            <person name="Song H."/>
            <person name="Lee J."/>
            <person name="Lee S.C."/>
            <person name="Kwon J.K."/>
            <person name="Lee H.Y."/>
            <person name="Koo N."/>
            <person name="Hong Y."/>
            <person name="Kim R.W."/>
            <person name="Kang W.H."/>
            <person name="Huh J.H."/>
            <person name="Kang B.C."/>
            <person name="Yang T.J."/>
            <person name="Lee Y.H."/>
            <person name="Bennetzen J.L."/>
            <person name="Choi D."/>
        </authorList>
    </citation>
    <scope>NUCLEOTIDE SEQUENCE [LARGE SCALE GENOMIC DNA]</scope>
    <source>
        <strain evidence="2">cv. CM334</strain>
    </source>
</reference>
<proteinExistence type="predicted"/>
<dbReference type="EMBL" id="AYRZ02000009">
    <property type="protein sequence ID" value="PHT73091.1"/>
    <property type="molecule type" value="Genomic_DNA"/>
</dbReference>
<gene>
    <name evidence="1" type="ORF">T459_23876</name>
</gene>
<dbReference type="PANTHER" id="PTHR33223:SF8">
    <property type="entry name" value="OS04G0172440 PROTEIN"/>
    <property type="match status" value="1"/>
</dbReference>
<dbReference type="Proteomes" id="UP000222542">
    <property type="component" value="Unassembled WGS sequence"/>
</dbReference>
<dbReference type="PANTHER" id="PTHR33223">
    <property type="entry name" value="CCHC-TYPE DOMAIN-CONTAINING PROTEIN"/>
    <property type="match status" value="1"/>
</dbReference>
<keyword evidence="2" id="KW-1185">Reference proteome</keyword>
<dbReference type="AlphaFoldDB" id="A0A2G2YTZ3"/>
<dbReference type="OMA" id="HIWRGVA"/>
<evidence type="ECO:0000313" key="1">
    <source>
        <dbReference type="EMBL" id="PHT73091.1"/>
    </source>
</evidence>
<reference evidence="1 2" key="1">
    <citation type="journal article" date="2014" name="Nat. Genet.">
        <title>Genome sequence of the hot pepper provides insights into the evolution of pungency in Capsicum species.</title>
        <authorList>
            <person name="Kim S."/>
            <person name="Park M."/>
            <person name="Yeom S.I."/>
            <person name="Kim Y.M."/>
            <person name="Lee J.M."/>
            <person name="Lee H.A."/>
            <person name="Seo E."/>
            <person name="Choi J."/>
            <person name="Cheong K."/>
            <person name="Kim K.T."/>
            <person name="Jung K."/>
            <person name="Lee G.W."/>
            <person name="Oh S.K."/>
            <person name="Bae C."/>
            <person name="Kim S.B."/>
            <person name="Lee H.Y."/>
            <person name="Kim S.Y."/>
            <person name="Kim M.S."/>
            <person name="Kang B.C."/>
            <person name="Jo Y.D."/>
            <person name="Yang H.B."/>
            <person name="Jeong H.J."/>
            <person name="Kang W.H."/>
            <person name="Kwon J.K."/>
            <person name="Shin C."/>
            <person name="Lim J.Y."/>
            <person name="Park J.H."/>
            <person name="Huh J.H."/>
            <person name="Kim J.S."/>
            <person name="Kim B.D."/>
            <person name="Cohen O."/>
            <person name="Paran I."/>
            <person name="Suh M.C."/>
            <person name="Lee S.B."/>
            <person name="Kim Y.K."/>
            <person name="Shin Y."/>
            <person name="Noh S.J."/>
            <person name="Park J."/>
            <person name="Seo Y.S."/>
            <person name="Kwon S.Y."/>
            <person name="Kim H.A."/>
            <person name="Park J.M."/>
            <person name="Kim H.J."/>
            <person name="Choi S.B."/>
            <person name="Bosland P.W."/>
            <person name="Reeves G."/>
            <person name="Jo S.H."/>
            <person name="Lee B.W."/>
            <person name="Cho H.T."/>
            <person name="Choi H.S."/>
            <person name="Lee M.S."/>
            <person name="Yu Y."/>
            <person name="Do Choi Y."/>
            <person name="Park B.S."/>
            <person name="van Deynze A."/>
            <person name="Ashrafi H."/>
            <person name="Hill T."/>
            <person name="Kim W.T."/>
            <person name="Pai H.S."/>
            <person name="Ahn H.K."/>
            <person name="Yeam I."/>
            <person name="Giovannoni J.J."/>
            <person name="Rose J.K."/>
            <person name="Sorensen I."/>
            <person name="Lee S.J."/>
            <person name="Kim R.W."/>
            <person name="Choi I.Y."/>
            <person name="Choi B.S."/>
            <person name="Lim J.S."/>
            <person name="Lee Y.H."/>
            <person name="Choi D."/>
        </authorList>
    </citation>
    <scope>NUCLEOTIDE SEQUENCE [LARGE SCALE GENOMIC DNA]</scope>
    <source>
        <strain evidence="2">cv. CM334</strain>
    </source>
</reference>
<name>A0A2G2YTZ3_CAPAN</name>
<dbReference type="Gramene" id="PHT73091">
    <property type="protein sequence ID" value="PHT73091"/>
    <property type="gene ID" value="T459_23876"/>
</dbReference>
<evidence type="ECO:0008006" key="3">
    <source>
        <dbReference type="Google" id="ProtNLM"/>
    </source>
</evidence>
<organism evidence="1 2">
    <name type="scientific">Capsicum annuum</name>
    <name type="common">Capsicum pepper</name>
    <dbReference type="NCBI Taxonomy" id="4072"/>
    <lineage>
        <taxon>Eukaryota</taxon>
        <taxon>Viridiplantae</taxon>
        <taxon>Streptophyta</taxon>
        <taxon>Embryophyta</taxon>
        <taxon>Tracheophyta</taxon>
        <taxon>Spermatophyta</taxon>
        <taxon>Magnoliopsida</taxon>
        <taxon>eudicotyledons</taxon>
        <taxon>Gunneridae</taxon>
        <taxon>Pentapetalae</taxon>
        <taxon>asterids</taxon>
        <taxon>lamiids</taxon>
        <taxon>Solanales</taxon>
        <taxon>Solanaceae</taxon>
        <taxon>Solanoideae</taxon>
        <taxon>Capsiceae</taxon>
        <taxon>Capsicum</taxon>
    </lineage>
</organism>
<accession>A0A2G2YTZ3</accession>
<dbReference type="STRING" id="4072.A0A2G2YTZ3"/>
<comment type="caution">
    <text evidence="1">The sequence shown here is derived from an EMBL/GenBank/DDBJ whole genome shotgun (WGS) entry which is preliminary data.</text>
</comment>
<protein>
    <recommendedName>
        <fullName evidence="3">Retrotransposon gag domain-containing protein</fullName>
    </recommendedName>
</protein>